<dbReference type="PANTHER" id="PTHR30290">
    <property type="entry name" value="PERIPLASMIC BINDING COMPONENT OF ABC TRANSPORTER"/>
    <property type="match status" value="1"/>
</dbReference>
<dbReference type="PIRSF" id="PIRSF002741">
    <property type="entry name" value="MppA"/>
    <property type="match status" value="1"/>
</dbReference>
<dbReference type="SUPFAM" id="SSF53850">
    <property type="entry name" value="Periplasmic binding protein-like II"/>
    <property type="match status" value="1"/>
</dbReference>
<sequence>MRRHLRVPFAIAALATASLGLTACGGDDSGSGSSSSASGGGGGAALAPGAYDPTQKPAPGKKGGIGTMLASSDVDYMDPGQSYYQFGFLVAEATQRRLYYFQPNDAETVVPDLAASLPTVSDDGLTVTVKLKPDVKFSPPVDRPFEAKDVKYAIERLFTRNSPGGYTNYFDFIEGAPKDLTSEKQDISGITTPDKNTIVFKLSKPYSAQFIQSMVLPYTAPVPEEYASKFDAKNPSTYQDNLVGTGPYMVKNNAAGKVDGIGWKKTKSITLVRNPNWDASTDFRPAYADGWNIKTDVTDANVAARQVLDGSHMLLDTNPPANILEQLATRIKGQYTQTPSGGFRYFSMNTNIKPFDDVNVRRAVIAGFNRDAARKARGGKFVGPIPTHFLTEGFPGYEQAGGEKGFDVDFMNYPKGNAELSAEYFKKAGYASGKYEGKQQLLMIGANADPGKAAAQVAANEYKKMGFNVRLRLVPQDAVYNEWCGQQTKNVAICGTAGWFKDFNDASTLLQVPFYGGAIPTEKGQVSYNLSYLKDPKVDAAVEKALPTTGEERLKAWAAVDKAIVEAAPVVPFVADKTTDVRSKDVQGVPSSFNSLWDLNFTSLK</sequence>
<dbReference type="AlphaFoldDB" id="A0A6J7J1T6"/>
<feature type="domain" description="Solute-binding protein family 5" evidence="2">
    <location>
        <begin position="108"/>
        <end position="515"/>
    </location>
</feature>
<proteinExistence type="predicted"/>
<dbReference type="Gene3D" id="3.40.190.10">
    <property type="entry name" value="Periplasmic binding protein-like II"/>
    <property type="match status" value="1"/>
</dbReference>
<dbReference type="Gene3D" id="3.10.105.10">
    <property type="entry name" value="Dipeptide-binding Protein, Domain 3"/>
    <property type="match status" value="1"/>
</dbReference>
<dbReference type="GO" id="GO:0043190">
    <property type="term" value="C:ATP-binding cassette (ABC) transporter complex"/>
    <property type="evidence" value="ECO:0007669"/>
    <property type="project" value="InterPro"/>
</dbReference>
<dbReference type="EMBL" id="CAFBMK010000204">
    <property type="protein sequence ID" value="CAB4936492.1"/>
    <property type="molecule type" value="Genomic_DNA"/>
</dbReference>
<dbReference type="PROSITE" id="PS51257">
    <property type="entry name" value="PROKAR_LIPOPROTEIN"/>
    <property type="match status" value="1"/>
</dbReference>
<name>A0A6J7J1T6_9ZZZZ</name>
<protein>
    <submittedName>
        <fullName evidence="3">Unannotated protein</fullName>
    </submittedName>
</protein>
<dbReference type="InterPro" id="IPR000914">
    <property type="entry name" value="SBP_5_dom"/>
</dbReference>
<evidence type="ECO:0000313" key="3">
    <source>
        <dbReference type="EMBL" id="CAB4936492.1"/>
    </source>
</evidence>
<dbReference type="GO" id="GO:1904680">
    <property type="term" value="F:peptide transmembrane transporter activity"/>
    <property type="evidence" value="ECO:0007669"/>
    <property type="project" value="TreeGrafter"/>
</dbReference>
<dbReference type="Pfam" id="PF00496">
    <property type="entry name" value="SBP_bac_5"/>
    <property type="match status" value="1"/>
</dbReference>
<evidence type="ECO:0000256" key="1">
    <source>
        <dbReference type="SAM" id="MobiDB-lite"/>
    </source>
</evidence>
<reference evidence="3" key="1">
    <citation type="submission" date="2020-05" db="EMBL/GenBank/DDBJ databases">
        <authorList>
            <person name="Chiriac C."/>
            <person name="Salcher M."/>
            <person name="Ghai R."/>
            <person name="Kavagutti S V."/>
        </authorList>
    </citation>
    <scope>NUCLEOTIDE SEQUENCE</scope>
</reference>
<feature type="compositionally biased region" description="Low complexity" evidence="1">
    <location>
        <begin position="26"/>
        <end position="37"/>
    </location>
</feature>
<dbReference type="GO" id="GO:0015833">
    <property type="term" value="P:peptide transport"/>
    <property type="evidence" value="ECO:0007669"/>
    <property type="project" value="TreeGrafter"/>
</dbReference>
<dbReference type="PANTHER" id="PTHR30290:SF83">
    <property type="entry name" value="ABC TRANSPORTER SUBSTRATE-BINDING PROTEIN"/>
    <property type="match status" value="1"/>
</dbReference>
<evidence type="ECO:0000259" key="2">
    <source>
        <dbReference type="Pfam" id="PF00496"/>
    </source>
</evidence>
<dbReference type="InterPro" id="IPR039424">
    <property type="entry name" value="SBP_5"/>
</dbReference>
<feature type="region of interest" description="Disordered" evidence="1">
    <location>
        <begin position="26"/>
        <end position="63"/>
    </location>
</feature>
<dbReference type="InterPro" id="IPR030678">
    <property type="entry name" value="Peptide/Ni-bd"/>
</dbReference>
<gene>
    <name evidence="3" type="ORF">UFOPK3564_02671</name>
</gene>
<accession>A0A6J7J1T6</accession>
<organism evidence="3">
    <name type="scientific">freshwater metagenome</name>
    <dbReference type="NCBI Taxonomy" id="449393"/>
    <lineage>
        <taxon>unclassified sequences</taxon>
        <taxon>metagenomes</taxon>
        <taxon>ecological metagenomes</taxon>
    </lineage>
</organism>
<dbReference type="GO" id="GO:0042597">
    <property type="term" value="C:periplasmic space"/>
    <property type="evidence" value="ECO:0007669"/>
    <property type="project" value="UniProtKB-ARBA"/>
</dbReference>